<protein>
    <submittedName>
        <fullName evidence="2">CHAT domain-containing protein</fullName>
    </submittedName>
</protein>
<evidence type="ECO:0000313" key="3">
    <source>
        <dbReference type="Proteomes" id="UP001175000"/>
    </source>
</evidence>
<gene>
    <name evidence="2" type="ORF">B0T14DRAFT_492042</name>
</gene>
<organism evidence="2 3">
    <name type="scientific">Immersiella caudata</name>
    <dbReference type="NCBI Taxonomy" id="314043"/>
    <lineage>
        <taxon>Eukaryota</taxon>
        <taxon>Fungi</taxon>
        <taxon>Dikarya</taxon>
        <taxon>Ascomycota</taxon>
        <taxon>Pezizomycotina</taxon>
        <taxon>Sordariomycetes</taxon>
        <taxon>Sordariomycetidae</taxon>
        <taxon>Sordariales</taxon>
        <taxon>Lasiosphaeriaceae</taxon>
        <taxon>Immersiella</taxon>
    </lineage>
</organism>
<feature type="domain" description="CHAT" evidence="1">
    <location>
        <begin position="276"/>
        <end position="572"/>
    </location>
</feature>
<sequence length="581" mass="65218">MEHAEFLTAASRQYAAYLHEAFRYGLATGDQVLQALKEAEEVLHKEMEDMTILGSFEAVSRRQQLTSPQALRELYSMAFDICDKLWRVPELWGWVQLAKARSLSSQLGVHSLIPAELRDRTVGDDEARELIHQEEQTAKAITAAQEADRLRLRGDLYRIHQQMAQHKILKYALEVKNGTPVSWGQVGELAAQIRGRRLGSNVVTVDWVDLRGSFWLVVSSSADASRPHLEWCNISVDNVVSWKRQWLDPKPNANFDGESAFEDEDAEEEDDDFSLRTLDRLVAPLSKLTAKDDLLVFVPTGILHSIPLHALWIEDQTPAIMRNPIVFCASLTVFSQCCRRAAETMPLPLPPPKHHHQQREHRQPSWNMVAVLEDGPSCRFPPSEREDVYQDIPRLAQRHGATWSTGIAVTRQFFAEAIQQSTLFHYHGHCELDRDVLADQSLQLGDGPLPAREVFGMTLRSPHITLVACESAMQGITTGNEPLGLVTGLLCAGAGSVLGTLWPTPSGTGRFFSDAFYVELESQRKIGELEGSSGVDMVVVDLAVALQKAVRAVRRDANTRKPYHWAAFVLHGAWFMNLRRL</sequence>
<dbReference type="Proteomes" id="UP001175000">
    <property type="component" value="Unassembled WGS sequence"/>
</dbReference>
<name>A0AA39XHG3_9PEZI</name>
<comment type="caution">
    <text evidence="2">The sequence shown here is derived from an EMBL/GenBank/DDBJ whole genome shotgun (WGS) entry which is preliminary data.</text>
</comment>
<dbReference type="InterPro" id="IPR024983">
    <property type="entry name" value="CHAT_dom"/>
</dbReference>
<reference evidence="2" key="1">
    <citation type="submission" date="2023-06" db="EMBL/GenBank/DDBJ databases">
        <title>Genome-scale phylogeny and comparative genomics of the fungal order Sordariales.</title>
        <authorList>
            <consortium name="Lawrence Berkeley National Laboratory"/>
            <person name="Hensen N."/>
            <person name="Bonometti L."/>
            <person name="Westerberg I."/>
            <person name="Brannstrom I.O."/>
            <person name="Guillou S."/>
            <person name="Cros-Aarteil S."/>
            <person name="Calhoun S."/>
            <person name="Haridas S."/>
            <person name="Kuo A."/>
            <person name="Mondo S."/>
            <person name="Pangilinan J."/>
            <person name="Riley R."/>
            <person name="Labutti K."/>
            <person name="Andreopoulos B."/>
            <person name="Lipzen A."/>
            <person name="Chen C."/>
            <person name="Yanf M."/>
            <person name="Daum C."/>
            <person name="Ng V."/>
            <person name="Clum A."/>
            <person name="Steindorff A."/>
            <person name="Ohm R."/>
            <person name="Martin F."/>
            <person name="Silar P."/>
            <person name="Natvig D."/>
            <person name="Lalanne C."/>
            <person name="Gautier V."/>
            <person name="Ament-Velasquez S.L."/>
            <person name="Kruys A."/>
            <person name="Hutchinson M.I."/>
            <person name="Powell A.J."/>
            <person name="Barry K."/>
            <person name="Miller A.N."/>
            <person name="Grigoriev I.V."/>
            <person name="Debuchy R."/>
            <person name="Gladieux P."/>
            <person name="Thoren M.H."/>
            <person name="Johannesson H."/>
        </authorList>
    </citation>
    <scope>NUCLEOTIDE SEQUENCE</scope>
    <source>
        <strain evidence="2">CBS 606.72</strain>
    </source>
</reference>
<evidence type="ECO:0000313" key="2">
    <source>
        <dbReference type="EMBL" id="KAK0633984.1"/>
    </source>
</evidence>
<dbReference type="AlphaFoldDB" id="A0AA39XHG3"/>
<proteinExistence type="predicted"/>
<dbReference type="Pfam" id="PF12770">
    <property type="entry name" value="CHAT"/>
    <property type="match status" value="1"/>
</dbReference>
<dbReference type="EMBL" id="JAULSU010000001">
    <property type="protein sequence ID" value="KAK0633984.1"/>
    <property type="molecule type" value="Genomic_DNA"/>
</dbReference>
<evidence type="ECO:0000259" key="1">
    <source>
        <dbReference type="Pfam" id="PF12770"/>
    </source>
</evidence>
<keyword evidence="3" id="KW-1185">Reference proteome</keyword>
<accession>A0AA39XHG3</accession>